<keyword evidence="3" id="KW-1185">Reference proteome</keyword>
<feature type="compositionally biased region" description="Polar residues" evidence="1">
    <location>
        <begin position="134"/>
        <end position="163"/>
    </location>
</feature>
<feature type="compositionally biased region" description="Acidic residues" evidence="1">
    <location>
        <begin position="1"/>
        <end position="43"/>
    </location>
</feature>
<gene>
    <name evidence="2" type="ORF">J8273_8767</name>
</gene>
<reference evidence="2" key="1">
    <citation type="submission" date="2021-05" db="EMBL/GenBank/DDBJ databases">
        <title>A free-living protist that lacks canonical eukaryotic 1 DNA replication and segregation systems.</title>
        <authorList>
            <person name="Salas-Leiva D.E."/>
            <person name="Tromer E.C."/>
            <person name="Curtis B.A."/>
            <person name="Jerlstrom-Hultqvist J."/>
            <person name="Kolisko M."/>
            <person name="Yi Z."/>
            <person name="Salas-Leiva J.S."/>
            <person name="Gallot-Lavallee L."/>
            <person name="Kops G.J.P.L."/>
            <person name="Archibald J.M."/>
            <person name="Simpson A.G.B."/>
            <person name="Roger A.J."/>
        </authorList>
    </citation>
    <scope>NUCLEOTIDE SEQUENCE</scope>
    <source>
        <strain evidence="2">BICM</strain>
    </source>
</reference>
<dbReference type="EMBL" id="JAHDYR010000069">
    <property type="protein sequence ID" value="KAG9389475.1"/>
    <property type="molecule type" value="Genomic_DNA"/>
</dbReference>
<evidence type="ECO:0000256" key="1">
    <source>
        <dbReference type="SAM" id="MobiDB-lite"/>
    </source>
</evidence>
<accession>A0A8J6ARD0</accession>
<dbReference type="Proteomes" id="UP000717585">
    <property type="component" value="Unassembled WGS sequence"/>
</dbReference>
<name>A0A8J6ARD0_9EUKA</name>
<comment type="caution">
    <text evidence="2">The sequence shown here is derived from an EMBL/GenBank/DDBJ whole genome shotgun (WGS) entry which is preliminary data.</text>
</comment>
<protein>
    <submittedName>
        <fullName evidence="2">Uncharacterized protein</fullName>
    </submittedName>
</protein>
<sequence>MSSSEDEYDTEGYDDSEEEEEDTEEDDSEDESSDNEEGSESAGEDEKKPSKPRIQFEGFPGAIQLPVGPNCRVSIRPTADDSGFSIVVSAGVHSEHTMSLTIANNVCIIGQTVSATPAAAQPPQVTQQAPIPQHQQMGTTEPGSLNNTAAQGQHSTMGTTMPQSLGPGTGHGLSPEMKQVVPPDIRPATNQISRPEMPSNIRELYKYSASRQPAMSLRTVDVSRPLSEQMADIVFQ</sequence>
<evidence type="ECO:0000313" key="3">
    <source>
        <dbReference type="Proteomes" id="UP000717585"/>
    </source>
</evidence>
<evidence type="ECO:0000313" key="2">
    <source>
        <dbReference type="EMBL" id="KAG9389475.1"/>
    </source>
</evidence>
<dbReference type="AlphaFoldDB" id="A0A8J6ARD0"/>
<feature type="region of interest" description="Disordered" evidence="1">
    <location>
        <begin position="128"/>
        <end position="178"/>
    </location>
</feature>
<organism evidence="2 3">
    <name type="scientific">Carpediemonas membranifera</name>
    <dbReference type="NCBI Taxonomy" id="201153"/>
    <lineage>
        <taxon>Eukaryota</taxon>
        <taxon>Metamonada</taxon>
        <taxon>Carpediemonas-like organisms</taxon>
        <taxon>Carpediemonas</taxon>
    </lineage>
</organism>
<proteinExistence type="predicted"/>
<feature type="region of interest" description="Disordered" evidence="1">
    <location>
        <begin position="1"/>
        <end position="62"/>
    </location>
</feature>